<feature type="region of interest" description="Disordered" evidence="16">
    <location>
        <begin position="1"/>
        <end position="21"/>
    </location>
</feature>
<dbReference type="SMART" id="SM00064">
    <property type="entry name" value="FYVE"/>
    <property type="match status" value="1"/>
</dbReference>
<sequence length="475" mass="51715">MRRKKSRSSSWRTWRGWRGGTGESEELLCYSLESEVPRPAPLQNSWSRYYVVEAALQRSKNSHCPDGKDTVPGPSETPASLSGWEAGTDEVETAELIAHRTGGMKLSATVIFNPRSPVLADPPPEVEPCPTKLGGLVAPHSLLHSCVCCGSCEDSVDSAHDKAAPAPPRPVTRASDCLTSGKDLPGKECGPARTPWAGEAPPPHCEKCLTLGSGPCPPGDRTTELGDLGSCNHLRQTDRQRQASGEHQGIRAGPGREEQEEDIANTRFGSSPASSLTTSSGISDPDHHQVQLALQDAKIAYRDKIRSRFHSSGDLIHRLFVCISGVADQLQTNYASDLRSILKTLFEVMATKPEMEDQQKQKKGPGLCSAVLEDCALCQETVTSSELAAKAREGHFEDLPDWVPDEACCLCTACKAPFTVIRRKHHCRSCGKIFCSRCSSHSAPLPRYGQVKPVRVCTHCYMFHVTPFYSDRTGV</sequence>
<evidence type="ECO:0000256" key="2">
    <source>
        <dbReference type="ARBA" id="ARBA00004514"/>
    </source>
</evidence>
<evidence type="ECO:0000256" key="8">
    <source>
        <dbReference type="ARBA" id="ARBA00022753"/>
    </source>
</evidence>
<comment type="similarity">
    <text evidence="3">Belongs to the lst-2 family.</text>
</comment>
<evidence type="ECO:0000256" key="4">
    <source>
        <dbReference type="ARBA" id="ARBA00019870"/>
    </source>
</evidence>
<keyword evidence="8" id="KW-0967">Endosome</keyword>
<comment type="subcellular location">
    <subcellularLocation>
        <location evidence="2">Cytoplasm</location>
        <location evidence="2">Cytosol</location>
    </subcellularLocation>
    <subcellularLocation>
        <location evidence="1">Early endosome membrane</location>
    </subcellularLocation>
</comment>
<dbReference type="OrthoDB" id="20035at2759"/>
<keyword evidence="12" id="KW-0472">Membrane</keyword>
<dbReference type="AlphaFoldDB" id="A0A9Q1GFA3"/>
<evidence type="ECO:0000313" key="18">
    <source>
        <dbReference type="EMBL" id="KAJ8382480.1"/>
    </source>
</evidence>
<dbReference type="PROSITE" id="PS50178">
    <property type="entry name" value="ZF_FYVE"/>
    <property type="match status" value="1"/>
</dbReference>
<evidence type="ECO:0000256" key="15">
    <source>
        <dbReference type="PROSITE-ProRule" id="PRU00091"/>
    </source>
</evidence>
<keyword evidence="19" id="KW-1185">Reference proteome</keyword>
<keyword evidence="5" id="KW-0963">Cytoplasm</keyword>
<dbReference type="PANTHER" id="PTHR46465:SF2">
    <property type="entry name" value="LATERAL SIGNALING TARGET PROTEIN 2 HOMOLOG"/>
    <property type="match status" value="1"/>
</dbReference>
<comment type="caution">
    <text evidence="18">The sequence shown here is derived from an EMBL/GenBank/DDBJ whole genome shotgun (WGS) entry which is preliminary data.</text>
</comment>
<keyword evidence="9 15" id="KW-0863">Zinc-finger</keyword>
<dbReference type="CDD" id="cd15731">
    <property type="entry name" value="FYVE_LST2"/>
    <property type="match status" value="1"/>
</dbReference>
<gene>
    <name evidence="18" type="ORF">SKAU_G00032580</name>
</gene>
<evidence type="ECO:0000256" key="7">
    <source>
        <dbReference type="ARBA" id="ARBA00022723"/>
    </source>
</evidence>
<accession>A0A9Q1GFA3</accession>
<evidence type="ECO:0000256" key="12">
    <source>
        <dbReference type="ARBA" id="ARBA00023136"/>
    </source>
</evidence>
<keyword evidence="11" id="KW-0832">Ubl conjugation</keyword>
<dbReference type="Gene3D" id="3.30.40.10">
    <property type="entry name" value="Zinc/RING finger domain, C3HC4 (zinc finger)"/>
    <property type="match status" value="1"/>
</dbReference>
<dbReference type="InterPro" id="IPR000306">
    <property type="entry name" value="Znf_FYVE"/>
</dbReference>
<evidence type="ECO:0000256" key="5">
    <source>
        <dbReference type="ARBA" id="ARBA00022490"/>
    </source>
</evidence>
<evidence type="ECO:0000256" key="14">
    <source>
        <dbReference type="ARBA" id="ARBA00083237"/>
    </source>
</evidence>
<dbReference type="Proteomes" id="UP001152622">
    <property type="component" value="Chromosome 1"/>
</dbReference>
<evidence type="ECO:0000256" key="1">
    <source>
        <dbReference type="ARBA" id="ARBA00004146"/>
    </source>
</evidence>
<dbReference type="EMBL" id="JAINUF010000001">
    <property type="protein sequence ID" value="KAJ8382480.1"/>
    <property type="molecule type" value="Genomic_DNA"/>
</dbReference>
<evidence type="ECO:0000256" key="16">
    <source>
        <dbReference type="SAM" id="MobiDB-lite"/>
    </source>
</evidence>
<dbReference type="GO" id="GO:0031901">
    <property type="term" value="C:early endosome membrane"/>
    <property type="evidence" value="ECO:0007669"/>
    <property type="project" value="UniProtKB-SubCell"/>
</dbReference>
<keyword evidence="10" id="KW-0862">Zinc</keyword>
<dbReference type="InterPro" id="IPR017455">
    <property type="entry name" value="Znf_FYVE-rel"/>
</dbReference>
<dbReference type="FunFam" id="3.30.40.10:FF:000092">
    <property type="entry name" value="Lateral signaling target protein 2 homolog"/>
    <property type="match status" value="1"/>
</dbReference>
<proteinExistence type="inferred from homology"/>
<evidence type="ECO:0000256" key="3">
    <source>
        <dbReference type="ARBA" id="ARBA00008755"/>
    </source>
</evidence>
<reference evidence="18" key="1">
    <citation type="journal article" date="2023" name="Science">
        <title>Genome structures resolve the early diversification of teleost fishes.</title>
        <authorList>
            <person name="Parey E."/>
            <person name="Louis A."/>
            <person name="Montfort J."/>
            <person name="Bouchez O."/>
            <person name="Roques C."/>
            <person name="Iampietro C."/>
            <person name="Lluch J."/>
            <person name="Castinel A."/>
            <person name="Donnadieu C."/>
            <person name="Desvignes T."/>
            <person name="Floi Bucao C."/>
            <person name="Jouanno E."/>
            <person name="Wen M."/>
            <person name="Mejri S."/>
            <person name="Dirks R."/>
            <person name="Jansen H."/>
            <person name="Henkel C."/>
            <person name="Chen W.J."/>
            <person name="Zahm M."/>
            <person name="Cabau C."/>
            <person name="Klopp C."/>
            <person name="Thompson A.W."/>
            <person name="Robinson-Rechavi M."/>
            <person name="Braasch I."/>
            <person name="Lecointre G."/>
            <person name="Bobe J."/>
            <person name="Postlethwait J.H."/>
            <person name="Berthelot C."/>
            <person name="Roest Crollius H."/>
            <person name="Guiguen Y."/>
        </authorList>
    </citation>
    <scope>NUCLEOTIDE SEQUENCE</scope>
    <source>
        <strain evidence="18">WJC10195</strain>
    </source>
</reference>
<feature type="region of interest" description="Disordered" evidence="16">
    <location>
        <begin position="238"/>
        <end position="285"/>
    </location>
</feature>
<dbReference type="SUPFAM" id="SSF57903">
    <property type="entry name" value="FYVE/PHD zinc finger"/>
    <property type="match status" value="1"/>
</dbReference>
<dbReference type="PANTHER" id="PTHR46465">
    <property type="entry name" value="LATERAL SIGNALING TARGET PROTEIN 2 HOMOLOG"/>
    <property type="match status" value="1"/>
</dbReference>
<feature type="compositionally biased region" description="Low complexity" evidence="16">
    <location>
        <begin position="269"/>
        <end position="283"/>
    </location>
</feature>
<keyword evidence="6" id="KW-1017">Isopeptide bond</keyword>
<protein>
    <recommendedName>
        <fullName evidence="4">Lateral signaling target protein 2 homolog</fullName>
    </recommendedName>
    <alternativeName>
        <fullName evidence="14">Zinc finger FYVE domain-containing protein 28</fullName>
    </alternativeName>
</protein>
<comment type="function">
    <text evidence="13">Negative regulator of epidermal growth factor receptor (EGFR) signaling. Acts by promoting EGFR degradation in endosomes when not monoubiquitinated.</text>
</comment>
<evidence type="ECO:0000256" key="6">
    <source>
        <dbReference type="ARBA" id="ARBA00022499"/>
    </source>
</evidence>
<name>A0A9Q1GFA3_SYNKA</name>
<evidence type="ECO:0000256" key="9">
    <source>
        <dbReference type="ARBA" id="ARBA00022771"/>
    </source>
</evidence>
<evidence type="ECO:0000256" key="11">
    <source>
        <dbReference type="ARBA" id="ARBA00022843"/>
    </source>
</evidence>
<feature type="region of interest" description="Disordered" evidence="16">
    <location>
        <begin position="61"/>
        <end position="86"/>
    </location>
</feature>
<evidence type="ECO:0000256" key="13">
    <source>
        <dbReference type="ARBA" id="ARBA00059106"/>
    </source>
</evidence>
<keyword evidence="7" id="KW-0479">Metal-binding</keyword>
<feature type="domain" description="FYVE-type" evidence="17">
    <location>
        <begin position="405"/>
        <end position="461"/>
    </location>
</feature>
<evidence type="ECO:0000259" key="17">
    <source>
        <dbReference type="PROSITE" id="PS50178"/>
    </source>
</evidence>
<dbReference type="InterPro" id="IPR011011">
    <property type="entry name" value="Znf_FYVE_PHD"/>
</dbReference>
<dbReference type="InterPro" id="IPR013083">
    <property type="entry name" value="Znf_RING/FYVE/PHD"/>
</dbReference>
<dbReference type="InterPro" id="IPR051118">
    <property type="entry name" value="LST-2"/>
</dbReference>
<feature type="region of interest" description="Disordered" evidence="16">
    <location>
        <begin position="160"/>
        <end position="179"/>
    </location>
</feature>
<dbReference type="GO" id="GO:0008270">
    <property type="term" value="F:zinc ion binding"/>
    <property type="evidence" value="ECO:0007669"/>
    <property type="project" value="UniProtKB-KW"/>
</dbReference>
<evidence type="ECO:0000256" key="10">
    <source>
        <dbReference type="ARBA" id="ARBA00022833"/>
    </source>
</evidence>
<dbReference type="InterPro" id="IPR043269">
    <property type="entry name" value="FYVE_LST2"/>
</dbReference>
<evidence type="ECO:0000313" key="19">
    <source>
        <dbReference type="Proteomes" id="UP001152622"/>
    </source>
</evidence>
<organism evidence="18 19">
    <name type="scientific">Synaphobranchus kaupii</name>
    <name type="common">Kaup's arrowtooth eel</name>
    <dbReference type="NCBI Taxonomy" id="118154"/>
    <lineage>
        <taxon>Eukaryota</taxon>
        <taxon>Metazoa</taxon>
        <taxon>Chordata</taxon>
        <taxon>Craniata</taxon>
        <taxon>Vertebrata</taxon>
        <taxon>Euteleostomi</taxon>
        <taxon>Actinopterygii</taxon>
        <taxon>Neopterygii</taxon>
        <taxon>Teleostei</taxon>
        <taxon>Anguilliformes</taxon>
        <taxon>Synaphobranchidae</taxon>
        <taxon>Synaphobranchus</taxon>
    </lineage>
</organism>
<dbReference type="Pfam" id="PF01363">
    <property type="entry name" value="FYVE"/>
    <property type="match status" value="1"/>
</dbReference>
<dbReference type="GO" id="GO:0005829">
    <property type="term" value="C:cytosol"/>
    <property type="evidence" value="ECO:0007669"/>
    <property type="project" value="UniProtKB-SubCell"/>
</dbReference>